<dbReference type="RefSeq" id="XP_024730166.1">
    <property type="nucleotide sequence ID" value="XM_024881480.1"/>
</dbReference>
<evidence type="ECO:0008006" key="4">
    <source>
        <dbReference type="Google" id="ProtNLM"/>
    </source>
</evidence>
<dbReference type="SUPFAM" id="SSF52266">
    <property type="entry name" value="SGNH hydrolase"/>
    <property type="match status" value="1"/>
</dbReference>
<dbReference type="InParanoid" id="A0A2J6SR53"/>
<name>A0A2J6SR53_9HELO</name>
<dbReference type="Proteomes" id="UP000235371">
    <property type="component" value="Unassembled WGS sequence"/>
</dbReference>
<evidence type="ECO:0000256" key="1">
    <source>
        <dbReference type="SAM" id="SignalP"/>
    </source>
</evidence>
<keyword evidence="1" id="KW-0732">Signal</keyword>
<reference evidence="2 3" key="1">
    <citation type="submission" date="2016-04" db="EMBL/GenBank/DDBJ databases">
        <title>A degradative enzymes factory behind the ericoid mycorrhizal symbiosis.</title>
        <authorList>
            <consortium name="DOE Joint Genome Institute"/>
            <person name="Martino E."/>
            <person name="Morin E."/>
            <person name="Grelet G."/>
            <person name="Kuo A."/>
            <person name="Kohler A."/>
            <person name="Daghino S."/>
            <person name="Barry K."/>
            <person name="Choi C."/>
            <person name="Cichocki N."/>
            <person name="Clum A."/>
            <person name="Copeland A."/>
            <person name="Hainaut M."/>
            <person name="Haridas S."/>
            <person name="Labutti K."/>
            <person name="Lindquist E."/>
            <person name="Lipzen A."/>
            <person name="Khouja H.-R."/>
            <person name="Murat C."/>
            <person name="Ohm R."/>
            <person name="Olson A."/>
            <person name="Spatafora J."/>
            <person name="Veneault-Fourrey C."/>
            <person name="Henrissat B."/>
            <person name="Grigoriev I."/>
            <person name="Martin F."/>
            <person name="Perotto S."/>
        </authorList>
    </citation>
    <scope>NUCLEOTIDE SEQUENCE [LARGE SCALE GENOMIC DNA]</scope>
    <source>
        <strain evidence="2 3">E</strain>
    </source>
</reference>
<dbReference type="OrthoDB" id="2119228at2759"/>
<dbReference type="InterPro" id="IPR036514">
    <property type="entry name" value="SGNH_hydro_sf"/>
</dbReference>
<dbReference type="AlphaFoldDB" id="A0A2J6SR53"/>
<gene>
    <name evidence="2" type="ORF">K444DRAFT_619241</name>
</gene>
<accession>A0A2J6SR53</accession>
<evidence type="ECO:0000313" key="2">
    <source>
        <dbReference type="EMBL" id="PMD53262.1"/>
    </source>
</evidence>
<proteinExistence type="predicted"/>
<protein>
    <recommendedName>
        <fullName evidence="4">Carbohydrate esterase family 3 protein</fullName>
    </recommendedName>
</protein>
<dbReference type="GeneID" id="36589557"/>
<dbReference type="STRING" id="1095630.A0A2J6SR53"/>
<feature type="chain" id="PRO_5014334722" description="Carbohydrate esterase family 3 protein" evidence="1">
    <location>
        <begin position="31"/>
        <end position="221"/>
    </location>
</feature>
<keyword evidence="3" id="KW-1185">Reference proteome</keyword>
<evidence type="ECO:0000313" key="3">
    <source>
        <dbReference type="Proteomes" id="UP000235371"/>
    </source>
</evidence>
<dbReference type="EMBL" id="KZ613887">
    <property type="protein sequence ID" value="PMD53262.1"/>
    <property type="molecule type" value="Genomic_DNA"/>
</dbReference>
<organism evidence="2 3">
    <name type="scientific">Hyaloscypha bicolor E</name>
    <dbReference type="NCBI Taxonomy" id="1095630"/>
    <lineage>
        <taxon>Eukaryota</taxon>
        <taxon>Fungi</taxon>
        <taxon>Dikarya</taxon>
        <taxon>Ascomycota</taxon>
        <taxon>Pezizomycotina</taxon>
        <taxon>Leotiomycetes</taxon>
        <taxon>Helotiales</taxon>
        <taxon>Hyaloscyphaceae</taxon>
        <taxon>Hyaloscypha</taxon>
        <taxon>Hyaloscypha bicolor</taxon>
    </lineage>
</organism>
<sequence>MFPVLSRQSTAGLTKLALLGALALIPSNHAAAIAPRDAPISVMVVGGSISQGRQGDYTWRYRMWEWFTDNHVGVNFVGPYTGTWGPLGPEAPAPPLLYGESALPSAALANGGYAADIDNGFLLNTSHFAIWGRQLAEDVPLISGMVSQHWPELLLVELGFNDIGWFISDAAGTLTNMETFISSARAARSDLKFAIANVPMCAPLSAVVTISSPRQRHTMRC</sequence>
<dbReference type="Gene3D" id="3.40.50.1110">
    <property type="entry name" value="SGNH hydrolase"/>
    <property type="match status" value="1"/>
</dbReference>
<feature type="signal peptide" evidence="1">
    <location>
        <begin position="1"/>
        <end position="30"/>
    </location>
</feature>